<feature type="transmembrane region" description="Helical" evidence="5">
    <location>
        <begin position="45"/>
        <end position="66"/>
    </location>
</feature>
<dbReference type="STRING" id="913774.A0A0C3C1F8"/>
<feature type="transmembrane region" description="Helical" evidence="5">
    <location>
        <begin position="119"/>
        <end position="141"/>
    </location>
</feature>
<keyword evidence="7" id="KW-1185">Reference proteome</keyword>
<dbReference type="Proteomes" id="UP000054321">
    <property type="component" value="Unassembled WGS sequence"/>
</dbReference>
<feature type="transmembrane region" description="Helical" evidence="5">
    <location>
        <begin position="234"/>
        <end position="253"/>
    </location>
</feature>
<reference evidence="6 7" key="1">
    <citation type="submission" date="2014-04" db="EMBL/GenBank/DDBJ databases">
        <authorList>
            <consortium name="DOE Joint Genome Institute"/>
            <person name="Kuo A."/>
            <person name="Martino E."/>
            <person name="Perotto S."/>
            <person name="Kohler A."/>
            <person name="Nagy L.G."/>
            <person name="Floudas D."/>
            <person name="Copeland A."/>
            <person name="Barry K.W."/>
            <person name="Cichocki N."/>
            <person name="Veneault-Fourrey C."/>
            <person name="LaButti K."/>
            <person name="Lindquist E.A."/>
            <person name="Lipzen A."/>
            <person name="Lundell T."/>
            <person name="Morin E."/>
            <person name="Murat C."/>
            <person name="Sun H."/>
            <person name="Tunlid A."/>
            <person name="Henrissat B."/>
            <person name="Grigoriev I.V."/>
            <person name="Hibbett D.S."/>
            <person name="Martin F."/>
            <person name="Nordberg H.P."/>
            <person name="Cantor M.N."/>
            <person name="Hua S.X."/>
        </authorList>
    </citation>
    <scope>NUCLEOTIDE SEQUENCE [LARGE SCALE GENOMIC DNA]</scope>
    <source>
        <strain evidence="6 7">Zn</strain>
    </source>
</reference>
<reference evidence="7" key="2">
    <citation type="submission" date="2015-01" db="EMBL/GenBank/DDBJ databases">
        <title>Evolutionary Origins and Diversification of the Mycorrhizal Mutualists.</title>
        <authorList>
            <consortium name="DOE Joint Genome Institute"/>
            <consortium name="Mycorrhizal Genomics Consortium"/>
            <person name="Kohler A."/>
            <person name="Kuo A."/>
            <person name="Nagy L.G."/>
            <person name="Floudas D."/>
            <person name="Copeland A."/>
            <person name="Barry K.W."/>
            <person name="Cichocki N."/>
            <person name="Veneault-Fourrey C."/>
            <person name="LaButti K."/>
            <person name="Lindquist E.A."/>
            <person name="Lipzen A."/>
            <person name="Lundell T."/>
            <person name="Morin E."/>
            <person name="Murat C."/>
            <person name="Riley R."/>
            <person name="Ohm R."/>
            <person name="Sun H."/>
            <person name="Tunlid A."/>
            <person name="Henrissat B."/>
            <person name="Grigoriev I.V."/>
            <person name="Hibbett D.S."/>
            <person name="Martin F."/>
        </authorList>
    </citation>
    <scope>NUCLEOTIDE SEQUENCE [LARGE SCALE GENOMIC DNA]</scope>
    <source>
        <strain evidence="7">Zn</strain>
    </source>
</reference>
<dbReference type="HOGENOM" id="CLU_033465_3_1_1"/>
<evidence type="ECO:0000313" key="7">
    <source>
        <dbReference type="Proteomes" id="UP000054321"/>
    </source>
</evidence>
<dbReference type="OrthoDB" id="3358017at2759"/>
<dbReference type="InterPro" id="IPR007568">
    <property type="entry name" value="RTA1"/>
</dbReference>
<proteinExistence type="predicted"/>
<gene>
    <name evidence="6" type="ORF">OIDMADRAFT_62378</name>
</gene>
<dbReference type="Pfam" id="PF04479">
    <property type="entry name" value="RTA1"/>
    <property type="match status" value="1"/>
</dbReference>
<sequence length="290" mass="32305">MEDSTTEFKYYHYSPSMVAAVIFIILFFLATSLHSYQLVRTRTWFVIPLVIGGFFEGFGYVGRAVSHTQTPNWTLGPYLVQTLLILVAPALFAATIYMELGRIILLVDGEEHAIIKKKWLTKIFVCGDVLSFLMQGAGGGIQASGTATSLKTGAHIIVGGLFVQLMFFGIFVLVAVLFTIRMQKVPTIQAQSIPWYTHVIAMYVSSCLIMVRSIFRVVEYLQGFSGYLLEHEVYLYIFDAVLMLTVMVVFILIHPSEVNALLKGGKAAKGRLGTKMMLLNGNHRRVISNA</sequence>
<keyword evidence="2 5" id="KW-0812">Transmembrane</keyword>
<name>A0A0C3C1F8_OIDMZ</name>
<dbReference type="FunCoup" id="A0A0C3C1F8">
    <property type="interactions" value="38"/>
</dbReference>
<keyword evidence="3 5" id="KW-1133">Transmembrane helix</keyword>
<evidence type="ECO:0000256" key="1">
    <source>
        <dbReference type="ARBA" id="ARBA00004141"/>
    </source>
</evidence>
<keyword evidence="4 5" id="KW-0472">Membrane</keyword>
<feature type="transmembrane region" description="Helical" evidence="5">
    <location>
        <begin position="78"/>
        <end position="98"/>
    </location>
</feature>
<feature type="transmembrane region" description="Helical" evidence="5">
    <location>
        <begin position="12"/>
        <end position="33"/>
    </location>
</feature>
<protein>
    <recommendedName>
        <fullName evidence="8">RTA1 like protein</fullName>
    </recommendedName>
</protein>
<dbReference type="PANTHER" id="PTHR31465">
    <property type="entry name" value="PROTEIN RTA1-RELATED"/>
    <property type="match status" value="1"/>
</dbReference>
<evidence type="ECO:0008006" key="8">
    <source>
        <dbReference type="Google" id="ProtNLM"/>
    </source>
</evidence>
<evidence type="ECO:0000256" key="4">
    <source>
        <dbReference type="ARBA" id="ARBA00023136"/>
    </source>
</evidence>
<evidence type="ECO:0000256" key="3">
    <source>
        <dbReference type="ARBA" id="ARBA00022989"/>
    </source>
</evidence>
<evidence type="ECO:0000256" key="2">
    <source>
        <dbReference type="ARBA" id="ARBA00022692"/>
    </source>
</evidence>
<dbReference type="InParanoid" id="A0A0C3C1F8"/>
<dbReference type="AlphaFoldDB" id="A0A0C3C1F8"/>
<dbReference type="PANTHER" id="PTHR31465:SF35">
    <property type="entry name" value="RTA1 DOMAIN PROTEIN-RELATED"/>
    <property type="match status" value="1"/>
</dbReference>
<feature type="transmembrane region" description="Helical" evidence="5">
    <location>
        <begin position="192"/>
        <end position="214"/>
    </location>
</feature>
<comment type="subcellular location">
    <subcellularLocation>
        <location evidence="1">Membrane</location>
        <topology evidence="1">Multi-pass membrane protein</topology>
    </subcellularLocation>
</comment>
<accession>A0A0C3C1F8</accession>
<evidence type="ECO:0000256" key="5">
    <source>
        <dbReference type="SAM" id="Phobius"/>
    </source>
</evidence>
<evidence type="ECO:0000313" key="6">
    <source>
        <dbReference type="EMBL" id="KIM92638.1"/>
    </source>
</evidence>
<dbReference type="GO" id="GO:0016020">
    <property type="term" value="C:membrane"/>
    <property type="evidence" value="ECO:0007669"/>
    <property type="project" value="UniProtKB-SubCell"/>
</dbReference>
<feature type="transmembrane region" description="Helical" evidence="5">
    <location>
        <begin position="153"/>
        <end position="180"/>
    </location>
</feature>
<organism evidence="6 7">
    <name type="scientific">Oidiodendron maius (strain Zn)</name>
    <dbReference type="NCBI Taxonomy" id="913774"/>
    <lineage>
        <taxon>Eukaryota</taxon>
        <taxon>Fungi</taxon>
        <taxon>Dikarya</taxon>
        <taxon>Ascomycota</taxon>
        <taxon>Pezizomycotina</taxon>
        <taxon>Leotiomycetes</taxon>
        <taxon>Leotiomycetes incertae sedis</taxon>
        <taxon>Myxotrichaceae</taxon>
        <taxon>Oidiodendron</taxon>
    </lineage>
</organism>
<dbReference type="EMBL" id="KN832913">
    <property type="protein sequence ID" value="KIM92638.1"/>
    <property type="molecule type" value="Genomic_DNA"/>
</dbReference>